<keyword evidence="4" id="KW-0508">mRNA splicing</keyword>
<dbReference type="Proteomes" id="UP001306508">
    <property type="component" value="Unassembled WGS sequence"/>
</dbReference>
<dbReference type="GO" id="GO:0005685">
    <property type="term" value="C:U1 snRNP"/>
    <property type="evidence" value="ECO:0007669"/>
    <property type="project" value="TreeGrafter"/>
</dbReference>
<keyword evidence="8" id="KW-1185">Reference proteome</keyword>
<dbReference type="GO" id="GO:0000243">
    <property type="term" value="C:commitment complex"/>
    <property type="evidence" value="ECO:0007669"/>
    <property type="project" value="TreeGrafter"/>
</dbReference>
<evidence type="ECO:0000256" key="3">
    <source>
        <dbReference type="ARBA" id="ARBA00022737"/>
    </source>
</evidence>
<evidence type="ECO:0000256" key="1">
    <source>
        <dbReference type="ARBA" id="ARBA00004123"/>
    </source>
</evidence>
<dbReference type="SUPFAM" id="SSF48452">
    <property type="entry name" value="TPR-like"/>
    <property type="match status" value="1"/>
</dbReference>
<dbReference type="EMBL" id="JAWIZZ010000046">
    <property type="protein sequence ID" value="KAK5779792.1"/>
    <property type="molecule type" value="Genomic_DNA"/>
</dbReference>
<reference evidence="8" key="1">
    <citation type="submission" date="2023-07" db="EMBL/GenBank/DDBJ databases">
        <title>A draft genome of Kazachstania heterogenica Y-27499.</title>
        <authorList>
            <person name="Donic C."/>
            <person name="Kralova J.S."/>
            <person name="Fidel L."/>
            <person name="Ben-Dor S."/>
            <person name="Jung S."/>
        </authorList>
    </citation>
    <scope>NUCLEOTIDE SEQUENCE [LARGE SCALE GENOMIC DNA]</scope>
    <source>
        <strain evidence="8">Y27499</strain>
    </source>
</reference>
<dbReference type="InterPro" id="IPR003107">
    <property type="entry name" value="HAT"/>
</dbReference>
<dbReference type="Pfam" id="PF23240">
    <property type="entry name" value="HAT_PRP39_N"/>
    <property type="match status" value="1"/>
</dbReference>
<proteinExistence type="inferred from homology"/>
<dbReference type="PANTHER" id="PTHR17204:SF5">
    <property type="entry name" value="PRE-MRNA-PROCESSING FACTOR 39"/>
    <property type="match status" value="1"/>
</dbReference>
<dbReference type="PANTHER" id="PTHR17204">
    <property type="entry name" value="PRE-MRNA PROCESSING PROTEIN PRP39-RELATED"/>
    <property type="match status" value="1"/>
</dbReference>
<dbReference type="InterPro" id="IPR011990">
    <property type="entry name" value="TPR-like_helical_dom_sf"/>
</dbReference>
<evidence type="ECO:0000256" key="2">
    <source>
        <dbReference type="ARBA" id="ARBA00022664"/>
    </source>
</evidence>
<evidence type="ECO:0000256" key="5">
    <source>
        <dbReference type="ARBA" id="ARBA00023242"/>
    </source>
</evidence>
<dbReference type="SMART" id="SM00386">
    <property type="entry name" value="HAT"/>
    <property type="match status" value="4"/>
</dbReference>
<dbReference type="Pfam" id="PF23241">
    <property type="entry name" value="HAT_PRP39_C"/>
    <property type="match status" value="1"/>
</dbReference>
<accession>A0AAN8A705</accession>
<gene>
    <name evidence="7" type="ORF">RI543_002915</name>
</gene>
<dbReference type="GO" id="GO:0030627">
    <property type="term" value="F:pre-mRNA 5'-splice site binding"/>
    <property type="evidence" value="ECO:0007669"/>
    <property type="project" value="TreeGrafter"/>
</dbReference>
<keyword evidence="2" id="KW-0507">mRNA processing</keyword>
<name>A0AAN8A705_9SACH</name>
<comment type="similarity">
    <text evidence="6">Belongs to the PRP39 family.</text>
</comment>
<evidence type="ECO:0000256" key="6">
    <source>
        <dbReference type="ARBA" id="ARBA00038019"/>
    </source>
</evidence>
<comment type="subcellular location">
    <subcellularLocation>
        <location evidence="1">Nucleus</location>
    </subcellularLocation>
</comment>
<organism evidence="7 8">
    <name type="scientific">Arxiozyma heterogenica</name>
    <dbReference type="NCBI Taxonomy" id="278026"/>
    <lineage>
        <taxon>Eukaryota</taxon>
        <taxon>Fungi</taxon>
        <taxon>Dikarya</taxon>
        <taxon>Ascomycota</taxon>
        <taxon>Saccharomycotina</taxon>
        <taxon>Saccharomycetes</taxon>
        <taxon>Saccharomycetales</taxon>
        <taxon>Saccharomycetaceae</taxon>
        <taxon>Arxiozyma</taxon>
    </lineage>
</organism>
<dbReference type="GO" id="GO:0071004">
    <property type="term" value="C:U2-type prespliceosome"/>
    <property type="evidence" value="ECO:0007669"/>
    <property type="project" value="TreeGrafter"/>
</dbReference>
<evidence type="ECO:0000313" key="7">
    <source>
        <dbReference type="EMBL" id="KAK5779792.1"/>
    </source>
</evidence>
<protein>
    <submittedName>
        <fullName evidence="7">Uncharacterized protein</fullName>
    </submittedName>
</protein>
<sequence>MIDQSNIKNIVKKLDNSFIQDNPDFITACNNVKWNDINTLNLVLQDIDKLIQKYPTPNDDIKEVLTEIPRLFVSKYPFLFGYWKKMTAIEYQLYGLERSVNILATSVSKFPQCLELWCDYLKVLIANYPNDTEKIRSSFQKAKQLVGWQFYAHVFWDLYITFEHKQGTDLKPIYEEIIQIPLHQYAKYVKPYKQLLKDVKDIKILQSKVKSNQVIVGEIWRYESKIKQNFFNLTPLAEDEVNNWDQYTTFVTQSNKTPRLIQSIFERCLIPCCFIERLWIKYINWFKGHNSKRDIVDLYKFGINLLPMDKRELRFNFLRYLKIEIQNNKEKDSFLFNTFSDLSSNLMFYYCNETSTSCYILSEYLPILKCSQFQSKLSDSSKFILSKQTDYVKYLDTAITNFIASKSPSNTLEHLLCEGNLAIIVVELIKMTWLVVKNNVQTRKYFNFFSKMPSIKNSVPFWLTYYKFEKANKNFVRLNKFINDLDTEIYLPIDVTNDILEDYRTFYLLNSNAIDFRQHEDKNDKVQYVDSLFYSQFKINKPKWTPGRLKKVFSNEWYRSSEYKENGHPGILIDRPQIKNTLIEYPSKILKNQVPGIPTFRNLERINQPPKYKDYYTEEYASIQNSKN</sequence>
<dbReference type="Gene3D" id="1.25.40.10">
    <property type="entry name" value="Tetratricopeptide repeat domain"/>
    <property type="match status" value="2"/>
</dbReference>
<dbReference type="GO" id="GO:0000395">
    <property type="term" value="P:mRNA 5'-splice site recognition"/>
    <property type="evidence" value="ECO:0007669"/>
    <property type="project" value="TreeGrafter"/>
</dbReference>
<dbReference type="InterPro" id="IPR059164">
    <property type="entry name" value="HAT_PRP39_C"/>
</dbReference>
<comment type="caution">
    <text evidence="7">The sequence shown here is derived from an EMBL/GenBank/DDBJ whole genome shotgun (WGS) entry which is preliminary data.</text>
</comment>
<evidence type="ECO:0000313" key="8">
    <source>
        <dbReference type="Proteomes" id="UP001306508"/>
    </source>
</evidence>
<dbReference type="AlphaFoldDB" id="A0AAN8A705"/>
<evidence type="ECO:0000256" key="4">
    <source>
        <dbReference type="ARBA" id="ARBA00023187"/>
    </source>
</evidence>
<keyword evidence="3" id="KW-0677">Repeat</keyword>
<keyword evidence="5" id="KW-0539">Nucleus</keyword>